<gene>
    <name evidence="8" type="primary">csm5</name>
    <name evidence="8" type="ORF">C6P37_13365</name>
</gene>
<evidence type="ECO:0000256" key="1">
    <source>
        <dbReference type="ARBA" id="ARBA00003088"/>
    </source>
</evidence>
<name>A0A3E0K1C6_9BACI</name>
<evidence type="ECO:0000256" key="3">
    <source>
        <dbReference type="ARBA" id="ARBA00016113"/>
    </source>
</evidence>
<keyword evidence="4" id="KW-0694">RNA-binding</keyword>
<dbReference type="NCBIfam" id="TIGR01899">
    <property type="entry name" value="cas_TM1807_csm5"/>
    <property type="match status" value="1"/>
</dbReference>
<evidence type="ECO:0000256" key="2">
    <source>
        <dbReference type="ARBA" id="ARBA00006680"/>
    </source>
</evidence>
<dbReference type="InterPro" id="IPR005537">
    <property type="entry name" value="RAMP_III_fam"/>
</dbReference>
<comment type="similarity">
    <text evidence="2">Belongs to the CRISPR-associated Csm5 family.</text>
</comment>
<proteinExistence type="inferred from homology"/>
<protein>
    <recommendedName>
        <fullName evidence="3">CRISPR system Cms protein Csm5</fullName>
    </recommendedName>
    <alternativeName>
        <fullName evidence="6">CRISPR type III A-associated protein Csm5</fullName>
    </alternativeName>
</protein>
<dbReference type="Pfam" id="PF03787">
    <property type="entry name" value="RAMPs"/>
    <property type="match status" value="1"/>
</dbReference>
<dbReference type="PANTHER" id="PTHR38007">
    <property type="entry name" value="CRISPR SYSTEM CMS PROTEIN CSM5"/>
    <property type="match status" value="1"/>
</dbReference>
<evidence type="ECO:0000313" key="9">
    <source>
        <dbReference type="Proteomes" id="UP000257014"/>
    </source>
</evidence>
<organism evidence="8 9">
    <name type="scientific">Caldibacillus debilis</name>
    <dbReference type="NCBI Taxonomy" id="301148"/>
    <lineage>
        <taxon>Bacteria</taxon>
        <taxon>Bacillati</taxon>
        <taxon>Bacillota</taxon>
        <taxon>Bacilli</taxon>
        <taxon>Bacillales</taxon>
        <taxon>Bacillaceae</taxon>
        <taxon>Caldibacillus</taxon>
    </lineage>
</organism>
<evidence type="ECO:0000313" key="8">
    <source>
        <dbReference type="EMBL" id="REJ26458.1"/>
    </source>
</evidence>
<evidence type="ECO:0000256" key="6">
    <source>
        <dbReference type="ARBA" id="ARBA00031720"/>
    </source>
</evidence>
<dbReference type="Proteomes" id="UP000257014">
    <property type="component" value="Unassembled WGS sequence"/>
</dbReference>
<evidence type="ECO:0000256" key="4">
    <source>
        <dbReference type="ARBA" id="ARBA00022884"/>
    </source>
</evidence>
<feature type="domain" description="CRISPR type III-associated protein" evidence="7">
    <location>
        <begin position="35"/>
        <end position="280"/>
    </location>
</feature>
<keyword evidence="5" id="KW-0051">Antiviral defense</keyword>
<sequence>MSGRKIMLIRYIYTENPFLPGSGVKGMYKGLEVVLETASPVHIGNGSRLSPYGGYVFDEKDGIVYILDPDKVDKALNRLPEKAVDEYVEILTAQKRTPRNFYLLKNFFSQWKIRYQDLAMASVRTDANIKNEEIHQMIKSGTRPYIPGSSIKGAIRTALIYSHLKEGGYTVEQALSTINKPRGFYNGSEIFGVSDKDILKYLHVSDTNLLAPDEVGIVKTVRFHLKKKKTGIPITKEVIPEKKKLYFRLQTKADASKNLHENFSYLYSREDFQGEKDILYRVNQFTKDLLESELDLFKRYISGMNGLISFYEKLLAAAKTFEKEKNGAVMRIGSGKTFYDNTVTKLLSDREIQKIAKSVFKKVDHPFPVERTVIDGGNLFDATLGWVFLHIKLNGAE</sequence>
<dbReference type="AlphaFoldDB" id="A0A3E0K1C6"/>
<accession>A0A3E0K1C6</accession>
<comment type="function">
    <text evidence="1">This subunit might be involved in maturation of a crRNA intermediate to its mature form.</text>
</comment>
<dbReference type="InterPro" id="IPR010173">
    <property type="entry name" value="CRISPR-assoc_Csm5"/>
</dbReference>
<dbReference type="GO" id="GO:0003723">
    <property type="term" value="F:RNA binding"/>
    <property type="evidence" value="ECO:0007669"/>
    <property type="project" value="UniProtKB-KW"/>
</dbReference>
<evidence type="ECO:0000259" key="7">
    <source>
        <dbReference type="Pfam" id="PF03787"/>
    </source>
</evidence>
<dbReference type="GO" id="GO:0051607">
    <property type="term" value="P:defense response to virus"/>
    <property type="evidence" value="ECO:0007669"/>
    <property type="project" value="UniProtKB-KW"/>
</dbReference>
<reference evidence="8 9" key="1">
    <citation type="submission" date="2018-03" db="EMBL/GenBank/DDBJ databases">
        <authorList>
            <person name="Keele B.F."/>
        </authorList>
    </citation>
    <scope>NUCLEOTIDE SEQUENCE [LARGE SCALE GENOMIC DNA]</scope>
    <source>
        <strain evidence="8">ZCTH4_d</strain>
    </source>
</reference>
<evidence type="ECO:0000256" key="5">
    <source>
        <dbReference type="ARBA" id="ARBA00023118"/>
    </source>
</evidence>
<dbReference type="PANTHER" id="PTHR38007:SF1">
    <property type="entry name" value="CRISPR SYSTEM CMS PROTEIN CSM5"/>
    <property type="match status" value="1"/>
</dbReference>
<dbReference type="EMBL" id="QEWE01000025">
    <property type="protein sequence ID" value="REJ26458.1"/>
    <property type="molecule type" value="Genomic_DNA"/>
</dbReference>
<comment type="caution">
    <text evidence="8">The sequence shown here is derived from an EMBL/GenBank/DDBJ whole genome shotgun (WGS) entry which is preliminary data.</text>
</comment>